<evidence type="ECO:0000256" key="1">
    <source>
        <dbReference type="SAM" id="MobiDB-lite"/>
    </source>
</evidence>
<feature type="compositionally biased region" description="Polar residues" evidence="1">
    <location>
        <begin position="1"/>
        <end position="39"/>
    </location>
</feature>
<dbReference type="Proteomes" id="UP001478862">
    <property type="component" value="Unassembled WGS sequence"/>
</dbReference>
<feature type="region of interest" description="Disordered" evidence="1">
    <location>
        <begin position="1"/>
        <end position="84"/>
    </location>
</feature>
<accession>A0ABV1MY19</accession>
<reference evidence="2 3" key="1">
    <citation type="submission" date="2024-06" db="EMBL/GenBank/DDBJ databases">
        <title>Lysinibacillus zambalefons sp. nov., a Novel Firmicute Isolated from the Poon Bato Zambales Hyperalkaline Spring.</title>
        <authorList>
            <person name="Aja J.A."/>
            <person name="Lazaro J.E.H."/>
            <person name="Llorin L.D."/>
            <person name="Lim K.R."/>
            <person name="Teodosio J."/>
            <person name="Dalisay D.S."/>
        </authorList>
    </citation>
    <scope>NUCLEOTIDE SEQUENCE [LARGE SCALE GENOMIC DNA]</scope>
    <source>
        <strain evidence="2 3">M3</strain>
    </source>
</reference>
<evidence type="ECO:0000313" key="2">
    <source>
        <dbReference type="EMBL" id="MEQ6356474.1"/>
    </source>
</evidence>
<sequence length="136" mass="15167">MTQPYRRSPGSTQPQPRQISPGSIQPQPYISPGSIQPQPYISPGSIQPQPYPPFPPYPPQYPPFPPQYPPQYPPYPPYPPPQQTGGCIQKWANMKLRDGRTLNVFVTSIDEKSLGGFLPSGQQVAIDLNEITFMTC</sequence>
<gene>
    <name evidence="2" type="ORF">ABNX05_17765</name>
</gene>
<evidence type="ECO:0000313" key="3">
    <source>
        <dbReference type="Proteomes" id="UP001478862"/>
    </source>
</evidence>
<feature type="compositionally biased region" description="Pro residues" evidence="1">
    <location>
        <begin position="49"/>
        <end position="82"/>
    </location>
</feature>
<name>A0ABV1MY19_9BACI</name>
<comment type="caution">
    <text evidence="2">The sequence shown here is derived from an EMBL/GenBank/DDBJ whole genome shotgun (WGS) entry which is preliminary data.</text>
</comment>
<dbReference type="EMBL" id="JBEGDG010000015">
    <property type="protein sequence ID" value="MEQ6356474.1"/>
    <property type="molecule type" value="Genomic_DNA"/>
</dbReference>
<protein>
    <recommendedName>
        <fullName evidence="4">Spore coat protein</fullName>
    </recommendedName>
</protein>
<dbReference type="RefSeq" id="WP_349660922.1">
    <property type="nucleotide sequence ID" value="NZ_JBEGDG010000015.1"/>
</dbReference>
<organism evidence="2 3">
    <name type="scientific">Lysinibacillus zambalensis</name>
    <dbReference type="NCBI Taxonomy" id="3160866"/>
    <lineage>
        <taxon>Bacteria</taxon>
        <taxon>Bacillati</taxon>
        <taxon>Bacillota</taxon>
        <taxon>Bacilli</taxon>
        <taxon>Bacillales</taxon>
        <taxon>Bacillaceae</taxon>
        <taxon>Lysinibacillus</taxon>
    </lineage>
</organism>
<keyword evidence="3" id="KW-1185">Reference proteome</keyword>
<evidence type="ECO:0008006" key="4">
    <source>
        <dbReference type="Google" id="ProtNLM"/>
    </source>
</evidence>
<proteinExistence type="predicted"/>